<comment type="caution">
    <text evidence="3">The sequence shown here is derived from an EMBL/GenBank/DDBJ whole genome shotgun (WGS) entry which is preliminary data.</text>
</comment>
<organism evidence="3">
    <name type="scientific">Thermocrinis ruber</name>
    <dbReference type="NCBI Taxonomy" id="75906"/>
    <lineage>
        <taxon>Bacteria</taxon>
        <taxon>Pseudomonadati</taxon>
        <taxon>Aquificota</taxon>
        <taxon>Aquificia</taxon>
        <taxon>Aquificales</taxon>
        <taxon>Aquificaceae</taxon>
        <taxon>Thermocrinis</taxon>
    </lineage>
</organism>
<feature type="domain" description="N-acetyltransferase" evidence="2">
    <location>
        <begin position="255"/>
        <end position="410"/>
    </location>
</feature>
<dbReference type="SUPFAM" id="SSF55729">
    <property type="entry name" value="Acyl-CoA N-acyltransferases (Nat)"/>
    <property type="match status" value="1"/>
</dbReference>
<dbReference type="Pfam" id="PF13649">
    <property type="entry name" value="Methyltransf_25"/>
    <property type="match status" value="1"/>
</dbReference>
<reference evidence="3" key="1">
    <citation type="journal article" date="2020" name="mSystems">
        <title>Genome- and Community-Level Interaction Insights into Carbon Utilization and Element Cycling Functions of Hydrothermarchaeota in Hydrothermal Sediment.</title>
        <authorList>
            <person name="Zhou Z."/>
            <person name="Liu Y."/>
            <person name="Xu W."/>
            <person name="Pan J."/>
            <person name="Luo Z.H."/>
            <person name="Li M."/>
        </authorList>
    </citation>
    <scope>NUCLEOTIDE SEQUENCE [LARGE SCALE GENOMIC DNA]</scope>
    <source>
        <strain evidence="3">SpSt-114</strain>
    </source>
</reference>
<keyword evidence="1 3" id="KW-0808">Transferase</keyword>
<dbReference type="PANTHER" id="PTHR43861">
    <property type="entry name" value="TRANS-ACONITATE 2-METHYLTRANSFERASE-RELATED"/>
    <property type="match status" value="1"/>
</dbReference>
<protein>
    <submittedName>
        <fullName evidence="3">GNAT family N-acetyltransferase</fullName>
    </submittedName>
</protein>
<dbReference type="EMBL" id="DSAC01000070">
    <property type="protein sequence ID" value="HHO74184.1"/>
    <property type="molecule type" value="Genomic_DNA"/>
</dbReference>
<dbReference type="Gene3D" id="3.40.50.150">
    <property type="entry name" value="Vaccinia Virus protein VP39"/>
    <property type="match status" value="1"/>
</dbReference>
<accession>A0A7C5SYP1</accession>
<evidence type="ECO:0000256" key="1">
    <source>
        <dbReference type="ARBA" id="ARBA00022679"/>
    </source>
</evidence>
<proteinExistence type="predicted"/>
<dbReference type="GO" id="GO:0016747">
    <property type="term" value="F:acyltransferase activity, transferring groups other than amino-acyl groups"/>
    <property type="evidence" value="ECO:0007669"/>
    <property type="project" value="InterPro"/>
</dbReference>
<dbReference type="Gene3D" id="3.40.630.30">
    <property type="match status" value="1"/>
</dbReference>
<dbReference type="InterPro" id="IPR000182">
    <property type="entry name" value="GNAT_dom"/>
</dbReference>
<dbReference type="CDD" id="cd04301">
    <property type="entry name" value="NAT_SF"/>
    <property type="match status" value="1"/>
</dbReference>
<name>A0A7C5SYP1_9AQUI</name>
<sequence length="412" mass="47649">MVRQVYTTNSVVQKKQAQKLLRLIKETLASYEYEPGRIADLGTGDGVLAYALKRAYPNSYVLGVDKDPEVLKEATREWQGVEFLCRDILQLEFREAFDLVVSSNVFHWLGRDWHEGVQKVWEMLEEGGWFFLHQGGRWTYHFLYDLAERIYTEMTGEVLKHTEVLFYPTLREFKEHLSKHFVVVSAFSSIEFQQEYSLKELLKSFSVAGARVFTDRLSPKQREEFLARLFARAEEEEIPVFGRRLYGVMRKPLTVEVVPAKLEEVEFLIEKYEGEFVPPLSERPSAGGGLQGGSLREYISSLSSARVLAAKKDGRVIGCLCYKMQMLPFVSKPVPLVSTVIVEKPFRSAGVGRSLYQKAISENRELYVRTWSTNTNHLKLLESLGFQEVYRIENHRGKGIDTVYWRFSHERV</sequence>
<dbReference type="InterPro" id="IPR016181">
    <property type="entry name" value="Acyl_CoA_acyltransferase"/>
</dbReference>
<dbReference type="CDD" id="cd02440">
    <property type="entry name" value="AdoMet_MTases"/>
    <property type="match status" value="1"/>
</dbReference>
<dbReference type="InterPro" id="IPR029063">
    <property type="entry name" value="SAM-dependent_MTases_sf"/>
</dbReference>
<dbReference type="SUPFAM" id="SSF53335">
    <property type="entry name" value="S-adenosyl-L-methionine-dependent methyltransferases"/>
    <property type="match status" value="1"/>
</dbReference>
<dbReference type="InterPro" id="IPR041698">
    <property type="entry name" value="Methyltransf_25"/>
</dbReference>
<gene>
    <name evidence="3" type="ORF">ENN04_06025</name>
</gene>
<evidence type="ECO:0000313" key="3">
    <source>
        <dbReference type="EMBL" id="HHO74184.1"/>
    </source>
</evidence>
<dbReference type="Pfam" id="PF00583">
    <property type="entry name" value="Acetyltransf_1"/>
    <property type="match status" value="1"/>
</dbReference>
<dbReference type="AlphaFoldDB" id="A0A7C5SYP1"/>
<dbReference type="PROSITE" id="PS51186">
    <property type="entry name" value="GNAT"/>
    <property type="match status" value="1"/>
</dbReference>
<evidence type="ECO:0000259" key="2">
    <source>
        <dbReference type="PROSITE" id="PS51186"/>
    </source>
</evidence>